<evidence type="ECO:0008006" key="3">
    <source>
        <dbReference type="Google" id="ProtNLM"/>
    </source>
</evidence>
<dbReference type="EMBL" id="JAJUOL010001429">
    <property type="protein sequence ID" value="MCH3853941.1"/>
    <property type="molecule type" value="Genomic_DNA"/>
</dbReference>
<evidence type="ECO:0000313" key="2">
    <source>
        <dbReference type="Proteomes" id="UP001199644"/>
    </source>
</evidence>
<dbReference type="AlphaFoldDB" id="A0AAW5EMA8"/>
<dbReference type="PANTHER" id="PTHR31635:SF196">
    <property type="entry name" value="REVERSE TRANSCRIPTASE DOMAIN-CONTAINING PROTEIN-RELATED"/>
    <property type="match status" value="1"/>
</dbReference>
<proteinExistence type="predicted"/>
<reference evidence="1" key="1">
    <citation type="submission" date="2021-12" db="EMBL/GenBank/DDBJ databases">
        <title>Prevalence of phenicol resistance gene fexA in Campylobacter isolated from poultry supply chain.</title>
        <authorList>
            <person name="Tang B."/>
            <person name="Zheng X."/>
            <person name="Lin J."/>
            <person name="Lin R."/>
            <person name="Yang H."/>
            <person name="Shen Z."/>
            <person name="Xia F."/>
        </authorList>
    </citation>
    <scope>NUCLEOTIDE SEQUENCE</scope>
    <source>
        <strain evidence="1">CJHN2011004</strain>
    </source>
</reference>
<gene>
    <name evidence="1" type="ORF">LZC39_17810</name>
</gene>
<sequence>ETRQVCPLSPLLFNIVLKVLTTVIRAEKEIKGIQIRKEEVKLSLFADDKILYIENPKDSTTKLLELTQ</sequence>
<comment type="caution">
    <text evidence="1">The sequence shown here is derived from an EMBL/GenBank/DDBJ whole genome shotgun (WGS) entry which is preliminary data.</text>
</comment>
<dbReference type="Proteomes" id="UP001199644">
    <property type="component" value="Unassembled WGS sequence"/>
</dbReference>
<protein>
    <recommendedName>
        <fullName evidence="3">Reverse transcriptase domain-containing protein</fullName>
    </recommendedName>
</protein>
<name>A0AAW5EMA8_CAMJU</name>
<accession>A0AAW5EMA8</accession>
<dbReference type="PANTHER" id="PTHR31635">
    <property type="entry name" value="REVERSE TRANSCRIPTASE DOMAIN-CONTAINING PROTEIN-RELATED"/>
    <property type="match status" value="1"/>
</dbReference>
<organism evidence="1 2">
    <name type="scientific">Campylobacter jejuni</name>
    <dbReference type="NCBI Taxonomy" id="197"/>
    <lineage>
        <taxon>Bacteria</taxon>
        <taxon>Pseudomonadati</taxon>
        <taxon>Campylobacterota</taxon>
        <taxon>Epsilonproteobacteria</taxon>
        <taxon>Campylobacterales</taxon>
        <taxon>Campylobacteraceae</taxon>
        <taxon>Campylobacter</taxon>
    </lineage>
</organism>
<evidence type="ECO:0000313" key="1">
    <source>
        <dbReference type="EMBL" id="MCH3853941.1"/>
    </source>
</evidence>
<feature type="non-terminal residue" evidence="1">
    <location>
        <position position="1"/>
    </location>
</feature>